<accession>A0A2W4WAE0</accession>
<dbReference type="GO" id="GO:0003677">
    <property type="term" value="F:DNA binding"/>
    <property type="evidence" value="ECO:0007669"/>
    <property type="project" value="InterPro"/>
</dbReference>
<dbReference type="InterPro" id="IPR010982">
    <property type="entry name" value="Lambda_DNA-bd_dom_sf"/>
</dbReference>
<evidence type="ECO:0008006" key="3">
    <source>
        <dbReference type="Google" id="ProtNLM"/>
    </source>
</evidence>
<proteinExistence type="predicted"/>
<reference evidence="2" key="1">
    <citation type="submission" date="2018-04" db="EMBL/GenBank/DDBJ databases">
        <authorList>
            <person name="Cornet L."/>
        </authorList>
    </citation>
    <scope>NUCLEOTIDE SEQUENCE [LARGE SCALE GENOMIC DNA]</scope>
</reference>
<protein>
    <recommendedName>
        <fullName evidence="3">HTH cro/C1-type domain-containing protein</fullName>
    </recommendedName>
</protein>
<organism evidence="1 2">
    <name type="scientific">Shackletoniella antarctica</name>
    <dbReference type="NCBI Taxonomy" id="268115"/>
    <lineage>
        <taxon>Bacteria</taxon>
        <taxon>Bacillati</taxon>
        <taxon>Cyanobacteriota</taxon>
        <taxon>Cyanophyceae</taxon>
        <taxon>Oculatellales</taxon>
        <taxon>Oculatellaceae</taxon>
        <taxon>Shackletoniella</taxon>
    </lineage>
</organism>
<comment type="caution">
    <text evidence="1">The sequence shown here is derived from an EMBL/GenBank/DDBJ whole genome shotgun (WGS) entry which is preliminary data.</text>
</comment>
<evidence type="ECO:0000313" key="1">
    <source>
        <dbReference type="EMBL" id="PZO42004.1"/>
    </source>
</evidence>
<gene>
    <name evidence="1" type="ORF">DCF17_09625</name>
</gene>
<reference evidence="1 2" key="2">
    <citation type="submission" date="2018-06" db="EMBL/GenBank/DDBJ databases">
        <title>Metagenomic assembly of (sub)arctic Cyanobacteria and their associated microbiome from non-axenic cultures.</title>
        <authorList>
            <person name="Baurain D."/>
        </authorList>
    </citation>
    <scope>NUCLEOTIDE SEQUENCE [LARGE SCALE GENOMIC DNA]</scope>
    <source>
        <strain evidence="1">ULC041bin1</strain>
    </source>
</reference>
<evidence type="ECO:0000313" key="2">
    <source>
        <dbReference type="Proteomes" id="UP000249081"/>
    </source>
</evidence>
<sequence length="81" mass="9365">MDFHHAFKETLSRFDLKVVDLANETGLSTMRIRQFKNGHNIRIDNLQSLLEAMPQEAKKFMLLLVAEGESHSPQEPENEKI</sequence>
<dbReference type="SUPFAM" id="SSF47413">
    <property type="entry name" value="lambda repressor-like DNA-binding domains"/>
    <property type="match status" value="1"/>
</dbReference>
<name>A0A2W4WAE0_9CYAN</name>
<dbReference type="EMBL" id="QBMN01000055">
    <property type="protein sequence ID" value="PZO42004.1"/>
    <property type="molecule type" value="Genomic_DNA"/>
</dbReference>
<dbReference type="AlphaFoldDB" id="A0A2W4WAE0"/>
<dbReference type="Proteomes" id="UP000249081">
    <property type="component" value="Unassembled WGS sequence"/>
</dbReference>